<accession>A0A0E9T2N5</accession>
<reference evidence="1" key="1">
    <citation type="submission" date="2014-11" db="EMBL/GenBank/DDBJ databases">
        <authorList>
            <person name="Amaro Gonzalez C."/>
        </authorList>
    </citation>
    <scope>NUCLEOTIDE SEQUENCE</scope>
</reference>
<name>A0A0E9T2N5_ANGAN</name>
<organism evidence="1">
    <name type="scientific">Anguilla anguilla</name>
    <name type="common">European freshwater eel</name>
    <name type="synonym">Muraena anguilla</name>
    <dbReference type="NCBI Taxonomy" id="7936"/>
    <lineage>
        <taxon>Eukaryota</taxon>
        <taxon>Metazoa</taxon>
        <taxon>Chordata</taxon>
        <taxon>Craniata</taxon>
        <taxon>Vertebrata</taxon>
        <taxon>Euteleostomi</taxon>
        <taxon>Actinopterygii</taxon>
        <taxon>Neopterygii</taxon>
        <taxon>Teleostei</taxon>
        <taxon>Anguilliformes</taxon>
        <taxon>Anguillidae</taxon>
        <taxon>Anguilla</taxon>
    </lineage>
</organism>
<sequence>MILRLGSFCPPSTGNLSRSSIWLSKYNNILGLFIVTSSHRVACGS</sequence>
<dbReference type="EMBL" id="GBXM01060753">
    <property type="protein sequence ID" value="JAH47824.1"/>
    <property type="molecule type" value="Transcribed_RNA"/>
</dbReference>
<dbReference type="EMBL" id="GBXM01083880">
    <property type="protein sequence ID" value="JAH24697.1"/>
    <property type="molecule type" value="Transcribed_RNA"/>
</dbReference>
<proteinExistence type="predicted"/>
<dbReference type="AlphaFoldDB" id="A0A0E9T2N5"/>
<evidence type="ECO:0000313" key="1">
    <source>
        <dbReference type="EMBL" id="JAH47824.1"/>
    </source>
</evidence>
<protein>
    <submittedName>
        <fullName evidence="1">Uncharacterized protein</fullName>
    </submittedName>
</protein>
<reference evidence="1" key="2">
    <citation type="journal article" date="2015" name="Fish Shellfish Immunol.">
        <title>Early steps in the European eel (Anguilla anguilla)-Vibrio vulnificus interaction in the gills: Role of the RtxA13 toxin.</title>
        <authorList>
            <person name="Callol A."/>
            <person name="Pajuelo D."/>
            <person name="Ebbesson L."/>
            <person name="Teles M."/>
            <person name="MacKenzie S."/>
            <person name="Amaro C."/>
        </authorList>
    </citation>
    <scope>NUCLEOTIDE SEQUENCE</scope>
</reference>